<gene>
    <name evidence="1" type="ORF">HP438_05355</name>
</gene>
<reference evidence="1 2" key="1">
    <citation type="submission" date="2020-05" db="EMBL/GenBank/DDBJ databases">
        <title>Genome Sequencing of Type Strains.</title>
        <authorList>
            <person name="Lemaire J.F."/>
            <person name="Inderbitzin P."/>
            <person name="Gregorio O.A."/>
            <person name="Collins S.B."/>
            <person name="Wespe N."/>
            <person name="Knight-Connoni V."/>
        </authorList>
    </citation>
    <scope>NUCLEOTIDE SEQUENCE [LARGE SCALE GENOMIC DNA]</scope>
    <source>
        <strain evidence="1 2">DSM 100049</strain>
    </source>
</reference>
<keyword evidence="2" id="KW-1185">Reference proteome</keyword>
<evidence type="ECO:0000313" key="2">
    <source>
        <dbReference type="Proteomes" id="UP000536441"/>
    </source>
</evidence>
<dbReference type="EMBL" id="JABMCH010000057">
    <property type="protein sequence ID" value="NUU46398.1"/>
    <property type="molecule type" value="Genomic_DNA"/>
</dbReference>
<organism evidence="1 2">
    <name type="scientific">Sphingomonas zeae</name>
    <dbReference type="NCBI Taxonomy" id="1646122"/>
    <lineage>
        <taxon>Bacteria</taxon>
        <taxon>Pseudomonadati</taxon>
        <taxon>Pseudomonadota</taxon>
        <taxon>Alphaproteobacteria</taxon>
        <taxon>Sphingomonadales</taxon>
        <taxon>Sphingomonadaceae</taxon>
        <taxon>Sphingomonas</taxon>
    </lineage>
</organism>
<evidence type="ECO:0000313" key="1">
    <source>
        <dbReference type="EMBL" id="NUU46398.1"/>
    </source>
</evidence>
<protein>
    <submittedName>
        <fullName evidence="1">Uncharacterized protein</fullName>
    </submittedName>
</protein>
<dbReference type="AlphaFoldDB" id="A0A7Y6B349"/>
<accession>A0A7Y6B349</accession>
<proteinExistence type="predicted"/>
<dbReference type="Proteomes" id="UP000536441">
    <property type="component" value="Unassembled WGS sequence"/>
</dbReference>
<comment type="caution">
    <text evidence="1">The sequence shown here is derived from an EMBL/GenBank/DDBJ whole genome shotgun (WGS) entry which is preliminary data.</text>
</comment>
<dbReference type="RefSeq" id="WP_004212785.1">
    <property type="nucleotide sequence ID" value="NZ_CBCRYR010000004.1"/>
</dbReference>
<sequence>MEPEDKDPVVSAIGGTLGIIGALLARAGVASLEEFAGALSVYARVTRETDPDQAEILDQWVSMLRTLAARSAPPN</sequence>
<name>A0A7Y6B349_9SPHN</name>